<organism evidence="2 3">
    <name type="scientific">Batrachochytrium salamandrivorans</name>
    <dbReference type="NCBI Taxonomy" id="1357716"/>
    <lineage>
        <taxon>Eukaryota</taxon>
        <taxon>Fungi</taxon>
        <taxon>Fungi incertae sedis</taxon>
        <taxon>Chytridiomycota</taxon>
        <taxon>Chytridiomycota incertae sedis</taxon>
        <taxon>Chytridiomycetes</taxon>
        <taxon>Rhizophydiales</taxon>
        <taxon>Rhizophydiales incertae sedis</taxon>
        <taxon>Batrachochytrium</taxon>
    </lineage>
</organism>
<evidence type="ECO:0000313" key="2">
    <source>
        <dbReference type="EMBL" id="KAH6599021.1"/>
    </source>
</evidence>
<proteinExistence type="predicted"/>
<gene>
    <name evidence="2" type="ORF">BASA50_003299</name>
</gene>
<reference evidence="2 3" key="1">
    <citation type="submission" date="2021-02" db="EMBL/GenBank/DDBJ databases">
        <title>Variation within the Batrachochytrium salamandrivorans European outbreak.</title>
        <authorList>
            <person name="Kelly M."/>
            <person name="Pasmans F."/>
            <person name="Shea T.P."/>
            <person name="Munoz J.F."/>
            <person name="Carranza S."/>
            <person name="Cuomo C.A."/>
            <person name="Martel A."/>
        </authorList>
    </citation>
    <scope>NUCLEOTIDE SEQUENCE [LARGE SCALE GENOMIC DNA]</scope>
    <source>
        <strain evidence="2 3">AMFP18/2</strain>
    </source>
</reference>
<feature type="signal peptide" evidence="1">
    <location>
        <begin position="1"/>
        <end position="18"/>
    </location>
</feature>
<accession>A0ABQ8FLV5</accession>
<evidence type="ECO:0000256" key="1">
    <source>
        <dbReference type="SAM" id="SignalP"/>
    </source>
</evidence>
<protein>
    <submittedName>
        <fullName evidence="2">Uncharacterized protein</fullName>
    </submittedName>
</protein>
<evidence type="ECO:0000313" key="3">
    <source>
        <dbReference type="Proteomes" id="UP001648503"/>
    </source>
</evidence>
<name>A0ABQ8FLV5_9FUNG</name>
<feature type="chain" id="PRO_5045199387" evidence="1">
    <location>
        <begin position="19"/>
        <end position="293"/>
    </location>
</feature>
<dbReference type="EMBL" id="JAFCIX010000080">
    <property type="protein sequence ID" value="KAH6599021.1"/>
    <property type="molecule type" value="Genomic_DNA"/>
</dbReference>
<keyword evidence="1" id="KW-0732">Signal</keyword>
<dbReference type="Proteomes" id="UP001648503">
    <property type="component" value="Unassembled WGS sequence"/>
</dbReference>
<sequence>MQFLCLLSFVGVVSTVVALPQPAELSETYSNGVDITLASLFETISYQPVLNTREDSAILMLLKRRDDSAGYSGDNSGSGTPPPPVSTFEYAKLTIDSAFGKEAFNCVKLFSTIDKVGDGFFSLHKDIKRIADMIGGIAGEMLARYFRRALYVNDALQDWIRDTGRNVISIIRSGLGVVEYSKVDILLKQTAKKLTDRIQAGFKAAAKAVSYLLRNIGFVNQNMETVHTSFGDIFRSYVMFFDELKPLLVKFVDGKAFSGYIASMCSSLNKFLTDQQQIYGKFVKAIEASPPKY</sequence>
<comment type="caution">
    <text evidence="2">The sequence shown here is derived from an EMBL/GenBank/DDBJ whole genome shotgun (WGS) entry which is preliminary data.</text>
</comment>
<keyword evidence="3" id="KW-1185">Reference proteome</keyword>